<dbReference type="InterPro" id="IPR012337">
    <property type="entry name" value="RNaseH-like_sf"/>
</dbReference>
<keyword evidence="6" id="KW-0539">Nucleus</keyword>
<keyword evidence="5 9" id="KW-0269">Exonuclease</keyword>
<dbReference type="SMART" id="SM00479">
    <property type="entry name" value="EXOIII"/>
    <property type="match status" value="1"/>
</dbReference>
<proteinExistence type="inferred from homology"/>
<organism evidence="9">
    <name type="scientific">Albugo laibachii Nc14</name>
    <dbReference type="NCBI Taxonomy" id="890382"/>
    <lineage>
        <taxon>Eukaryota</taxon>
        <taxon>Sar</taxon>
        <taxon>Stramenopiles</taxon>
        <taxon>Oomycota</taxon>
        <taxon>Peronosporomycetes</taxon>
        <taxon>Albuginales</taxon>
        <taxon>Albuginaceae</taxon>
        <taxon>Albugo</taxon>
    </lineage>
</organism>
<evidence type="ECO:0000256" key="6">
    <source>
        <dbReference type="ARBA" id="ARBA00023242"/>
    </source>
</evidence>
<dbReference type="InterPro" id="IPR013520">
    <property type="entry name" value="Ribonucl_H"/>
</dbReference>
<feature type="region of interest" description="Disordered" evidence="7">
    <location>
        <begin position="1"/>
        <end position="95"/>
    </location>
</feature>
<accession>F0WET3</accession>
<evidence type="ECO:0000256" key="4">
    <source>
        <dbReference type="ARBA" id="ARBA00022801"/>
    </source>
</evidence>
<dbReference type="HOGENOM" id="CLU_016677_0_0_1"/>
<dbReference type="FunFam" id="3.30.420.10:FF:000031">
    <property type="entry name" value="RNA exonuclease 1"/>
    <property type="match status" value="1"/>
</dbReference>
<evidence type="ECO:0000256" key="2">
    <source>
        <dbReference type="ARBA" id="ARBA00006357"/>
    </source>
</evidence>
<feature type="compositionally biased region" description="Acidic residues" evidence="7">
    <location>
        <begin position="1"/>
        <end position="12"/>
    </location>
</feature>
<evidence type="ECO:0000256" key="7">
    <source>
        <dbReference type="SAM" id="MobiDB-lite"/>
    </source>
</evidence>
<dbReference type="GO" id="GO:0005634">
    <property type="term" value="C:nucleus"/>
    <property type="evidence" value="ECO:0007669"/>
    <property type="project" value="UniProtKB-SubCell"/>
</dbReference>
<dbReference type="Gene3D" id="3.30.420.10">
    <property type="entry name" value="Ribonuclease H-like superfamily/Ribonuclease H"/>
    <property type="match status" value="1"/>
</dbReference>
<keyword evidence="4" id="KW-0378">Hydrolase</keyword>
<protein>
    <submittedName>
        <fullName evidence="9">Exonuclease putative</fullName>
    </submittedName>
</protein>
<dbReference type="PANTHER" id="PTHR12801">
    <property type="entry name" value="RNA EXONUCLEASE REXO1 / RECO3 FAMILY MEMBER-RELATED"/>
    <property type="match status" value="1"/>
</dbReference>
<keyword evidence="3" id="KW-0540">Nuclease</keyword>
<evidence type="ECO:0000256" key="1">
    <source>
        <dbReference type="ARBA" id="ARBA00004123"/>
    </source>
</evidence>
<gene>
    <name evidence="9" type="primary">AlNc14C77G5133</name>
    <name evidence="9" type="ORF">ALNC14_058580</name>
</gene>
<feature type="compositionally biased region" description="Polar residues" evidence="7">
    <location>
        <begin position="30"/>
        <end position="40"/>
    </location>
</feature>
<sequence>METEDYEDGEILEDNHAPILLPQAAKLDPSSKTPSSQPDTSAPVIKKTAHREHIPRQNWHPRAPRTHPFNDAAMLHSRKRPHPPHKNNENHVKEPPKLPLEEAYCQEMILRCPRQVVSSRVLLDFAYWMQWGSRKNRIRRVLIHEVQEMILSAMQGLDSATALSPYLAPPCNPWNSRPKKVCIILLCNFHPAILQKYLATFKFFEQSTSLPCNFVKSAHLQHGENVLPEMLFKYPKPSVDTANLSSDELFRGHELTFLIQHSFGWNDELILQSTGTFFQRNQPQGGRWELDGDLLHLKWRSKIPKSKEVDEAEKEKVLDATSDEDSFILDVLVCEDTTMHYFSTDAVTDQTYARSVPHHLKVKRRRQGSTDTPRSIRLSLVKAVKVDHSNDQIKGVHNSTKQDLLEGGTEKESKQFDYYVLSSAELEQHGFPIDIKTEQEALQVASGGSTRDRFVQTKPRAESSPCGKVYALDCEMCETDLGMELTRVTVVDVDGVVVYDELVRPQSTIINYHTEHSGITGEMLESVKTTVADVQVHFLAELFASDTILVGHSLTSDLRALRLVHLCVADTAILFPHARGFPFKTSLKYLAKTFLHRDIQTQTESGHDSAEDAVTAMELLKLKILNGPYYGVPDLSQSVAYDSLVGKLSKAQKRGAFFHLELPRIDTQGQLCDVEDEKPWQSYSNGQLRKKLHSPFRMAQAELTNGDSRDSIVQASKCQSFTEMRELLTTASVNDSADLCWVEIEAPGGPKSINDFISSHEKWMEAQRSLYSLVDENLESLVASLKGIDTLFVVIPQSDPAILRYLKGLRTQSRWKDGNLASANPGTTLQIGWSEDQQDALEDAQSGMVDSCLFLRQV</sequence>
<reference evidence="9" key="2">
    <citation type="submission" date="2011-02" db="EMBL/GenBank/DDBJ databases">
        <authorList>
            <person name="MacLean D."/>
        </authorList>
    </citation>
    <scope>NUCLEOTIDE SEQUENCE</scope>
</reference>
<dbReference type="CDD" id="cd06145">
    <property type="entry name" value="REX1_like"/>
    <property type="match status" value="1"/>
</dbReference>
<comment type="subcellular location">
    <subcellularLocation>
        <location evidence="1">Nucleus</location>
    </subcellularLocation>
</comment>
<name>F0WET3_9STRA</name>
<dbReference type="SUPFAM" id="SSF53098">
    <property type="entry name" value="Ribonuclease H-like"/>
    <property type="match status" value="1"/>
</dbReference>
<comment type="similarity">
    <text evidence="2">Belongs to the REXO1/REXO3 family.</text>
</comment>
<feature type="compositionally biased region" description="Basic residues" evidence="7">
    <location>
        <begin position="76"/>
        <end position="85"/>
    </location>
</feature>
<evidence type="ECO:0000259" key="8">
    <source>
        <dbReference type="SMART" id="SM00479"/>
    </source>
</evidence>
<dbReference type="AlphaFoldDB" id="F0WET3"/>
<reference evidence="9" key="1">
    <citation type="journal article" date="2011" name="PLoS Biol.">
        <title>Gene gain and loss during evolution of obligate parasitism in the white rust pathogen of Arabidopsis thaliana.</title>
        <authorList>
            <person name="Kemen E."/>
            <person name="Gardiner A."/>
            <person name="Schultz-Larsen T."/>
            <person name="Kemen A.C."/>
            <person name="Balmuth A.L."/>
            <person name="Robert-Seilaniantz A."/>
            <person name="Bailey K."/>
            <person name="Holub E."/>
            <person name="Studholme D.J."/>
            <person name="Maclean D."/>
            <person name="Jones J.D."/>
        </authorList>
    </citation>
    <scope>NUCLEOTIDE SEQUENCE</scope>
</reference>
<dbReference type="InterPro" id="IPR034922">
    <property type="entry name" value="REX1-like_exo"/>
</dbReference>
<evidence type="ECO:0000256" key="3">
    <source>
        <dbReference type="ARBA" id="ARBA00022722"/>
    </source>
</evidence>
<dbReference type="GO" id="GO:0003676">
    <property type="term" value="F:nucleic acid binding"/>
    <property type="evidence" value="ECO:0007669"/>
    <property type="project" value="InterPro"/>
</dbReference>
<dbReference type="Pfam" id="PF00929">
    <property type="entry name" value="RNase_T"/>
    <property type="match status" value="1"/>
</dbReference>
<dbReference type="InterPro" id="IPR036397">
    <property type="entry name" value="RNaseH_sf"/>
</dbReference>
<feature type="domain" description="Exonuclease" evidence="8">
    <location>
        <begin position="468"/>
        <end position="629"/>
    </location>
</feature>
<dbReference type="GO" id="GO:0010629">
    <property type="term" value="P:negative regulation of gene expression"/>
    <property type="evidence" value="ECO:0007669"/>
    <property type="project" value="UniProtKB-ARBA"/>
</dbReference>
<dbReference type="PANTHER" id="PTHR12801:SF115">
    <property type="entry name" value="FI18136P1-RELATED"/>
    <property type="match status" value="1"/>
</dbReference>
<evidence type="ECO:0000313" key="9">
    <source>
        <dbReference type="EMBL" id="CCA19715.1"/>
    </source>
</evidence>
<dbReference type="GO" id="GO:0004527">
    <property type="term" value="F:exonuclease activity"/>
    <property type="evidence" value="ECO:0007669"/>
    <property type="project" value="UniProtKB-KW"/>
</dbReference>
<dbReference type="InterPro" id="IPR047021">
    <property type="entry name" value="REXO1/3/4-like"/>
</dbReference>
<dbReference type="EMBL" id="FR824122">
    <property type="protein sequence ID" value="CCA19715.1"/>
    <property type="molecule type" value="Genomic_DNA"/>
</dbReference>
<evidence type="ECO:0000256" key="5">
    <source>
        <dbReference type="ARBA" id="ARBA00022839"/>
    </source>
</evidence>
<feature type="compositionally biased region" description="Basic and acidic residues" evidence="7">
    <location>
        <begin position="86"/>
        <end position="95"/>
    </location>
</feature>